<dbReference type="Proteomes" id="UP000265341">
    <property type="component" value="Unassembled WGS sequence"/>
</dbReference>
<dbReference type="Pfam" id="PF02709">
    <property type="entry name" value="Glyco_transf_7C"/>
    <property type="match status" value="1"/>
</dbReference>
<keyword evidence="3 6" id="KW-0808">Transferase</keyword>
<evidence type="ECO:0000256" key="2">
    <source>
        <dbReference type="ARBA" id="ARBA00022676"/>
    </source>
</evidence>
<dbReference type="EMBL" id="QWLA01000021">
    <property type="protein sequence ID" value="RIH87236.1"/>
    <property type="molecule type" value="Genomic_DNA"/>
</dbReference>
<dbReference type="Gene3D" id="3.90.550.10">
    <property type="entry name" value="Spore Coat Polysaccharide Biosynthesis Protein SpsA, Chain A"/>
    <property type="match status" value="1"/>
</dbReference>
<organism evidence="6 7">
    <name type="scientific">Calidithermus roseus</name>
    <dbReference type="NCBI Taxonomy" id="1644118"/>
    <lineage>
        <taxon>Bacteria</taxon>
        <taxon>Thermotogati</taxon>
        <taxon>Deinococcota</taxon>
        <taxon>Deinococci</taxon>
        <taxon>Thermales</taxon>
        <taxon>Thermaceae</taxon>
        <taxon>Calidithermus</taxon>
    </lineage>
</organism>
<proteinExistence type="inferred from homology"/>
<evidence type="ECO:0000256" key="3">
    <source>
        <dbReference type="ARBA" id="ARBA00022679"/>
    </source>
</evidence>
<dbReference type="InterPro" id="IPR001173">
    <property type="entry name" value="Glyco_trans_2-like"/>
</dbReference>
<name>A0A399EUS5_9DEIN</name>
<sequence>MGYKLLAMISVIVPLHPAEDRREVLEAKLRALEGQGELEVVLVSDTPRPYAFLEEYKPPYPLRTIHDPQARSAGRKRNRGAAAARGECLIFSDDDVVPESGWLEAFRQAFAREGAVYLGGFRFKEGQPWKPALRFGRVGFNNVNGVALGMARSLFERVGGFAEWLEGYGGEDLEFGYRLVKAGIPLRYLPQAQAHHLGPTPTRDLLKARQAGAQAARIARYHKDPKLALELGVHPVQLVLKMTILPWMKGLLGYTGDYELAYAWGAWETRYDQRPTEGGRA</sequence>
<feature type="domain" description="Galactosyltransferase C-terminal" evidence="5">
    <location>
        <begin position="144"/>
        <end position="191"/>
    </location>
</feature>
<keyword evidence="7" id="KW-1185">Reference proteome</keyword>
<gene>
    <name evidence="6" type="primary">mftF</name>
    <name evidence="6" type="ORF">Mrose_01375</name>
</gene>
<reference evidence="6 7" key="1">
    <citation type="submission" date="2018-08" db="EMBL/GenBank/DDBJ databases">
        <title>Meiothermus roseus NBRC 110900 genome sequencing project.</title>
        <authorList>
            <person name="Da Costa M.S."/>
            <person name="Albuquerque L."/>
            <person name="Raposo P."/>
            <person name="Froufe H.J.C."/>
            <person name="Barroso C.S."/>
            <person name="Egas C."/>
        </authorList>
    </citation>
    <scope>NUCLEOTIDE SEQUENCE [LARGE SCALE GENOMIC DNA]</scope>
    <source>
        <strain evidence="6 7">NBRC 110900</strain>
    </source>
</reference>
<evidence type="ECO:0000256" key="1">
    <source>
        <dbReference type="ARBA" id="ARBA00006739"/>
    </source>
</evidence>
<feature type="domain" description="Glycosyltransferase 2-like" evidence="4">
    <location>
        <begin position="10"/>
        <end position="129"/>
    </location>
</feature>
<dbReference type="SUPFAM" id="SSF53448">
    <property type="entry name" value="Nucleotide-diphospho-sugar transferases"/>
    <property type="match status" value="1"/>
</dbReference>
<evidence type="ECO:0000313" key="7">
    <source>
        <dbReference type="Proteomes" id="UP000265341"/>
    </source>
</evidence>
<dbReference type="PANTHER" id="PTHR43179:SF12">
    <property type="entry name" value="GALACTOFURANOSYLTRANSFERASE GLFT2"/>
    <property type="match status" value="1"/>
</dbReference>
<evidence type="ECO:0000313" key="6">
    <source>
        <dbReference type="EMBL" id="RIH87236.1"/>
    </source>
</evidence>
<evidence type="ECO:0000259" key="4">
    <source>
        <dbReference type="Pfam" id="PF00535"/>
    </source>
</evidence>
<dbReference type="InterPro" id="IPR027791">
    <property type="entry name" value="Galactosyl_T_C"/>
</dbReference>
<dbReference type="AlphaFoldDB" id="A0A399EUS5"/>
<dbReference type="PANTHER" id="PTHR43179">
    <property type="entry name" value="RHAMNOSYLTRANSFERASE WBBL"/>
    <property type="match status" value="1"/>
</dbReference>
<accession>A0A399EUS5</accession>
<dbReference type="GO" id="GO:0016757">
    <property type="term" value="F:glycosyltransferase activity"/>
    <property type="evidence" value="ECO:0007669"/>
    <property type="project" value="UniProtKB-KW"/>
</dbReference>
<evidence type="ECO:0000259" key="5">
    <source>
        <dbReference type="Pfam" id="PF02709"/>
    </source>
</evidence>
<comment type="caution">
    <text evidence="6">The sequence shown here is derived from an EMBL/GenBank/DDBJ whole genome shotgun (WGS) entry which is preliminary data.</text>
</comment>
<protein>
    <submittedName>
        <fullName evidence="6">Putative mycofactocin biosynthesis glycosyltransferase MftF</fullName>
        <ecNumber evidence="6">2.-.-.-</ecNumber>
    </submittedName>
</protein>
<dbReference type="EC" id="2.-.-.-" evidence="6"/>
<comment type="similarity">
    <text evidence="1">Belongs to the glycosyltransferase 2 family.</text>
</comment>
<dbReference type="Pfam" id="PF00535">
    <property type="entry name" value="Glycos_transf_2"/>
    <property type="match status" value="1"/>
</dbReference>
<dbReference type="OrthoDB" id="4120491at2"/>
<keyword evidence="2" id="KW-0328">Glycosyltransferase</keyword>
<dbReference type="InterPro" id="IPR029044">
    <property type="entry name" value="Nucleotide-diphossugar_trans"/>
</dbReference>